<dbReference type="Proteomes" id="UP000276133">
    <property type="component" value="Unassembled WGS sequence"/>
</dbReference>
<organism evidence="1 2">
    <name type="scientific">Brachionus plicatilis</name>
    <name type="common">Marine rotifer</name>
    <name type="synonym">Brachionus muelleri</name>
    <dbReference type="NCBI Taxonomy" id="10195"/>
    <lineage>
        <taxon>Eukaryota</taxon>
        <taxon>Metazoa</taxon>
        <taxon>Spiralia</taxon>
        <taxon>Gnathifera</taxon>
        <taxon>Rotifera</taxon>
        <taxon>Eurotatoria</taxon>
        <taxon>Monogononta</taxon>
        <taxon>Pseudotrocha</taxon>
        <taxon>Ploima</taxon>
        <taxon>Brachionidae</taxon>
        <taxon>Brachionus</taxon>
    </lineage>
</organism>
<gene>
    <name evidence="1" type="ORF">BpHYR1_025480</name>
</gene>
<protein>
    <submittedName>
        <fullName evidence="1">Uncharacterized protein</fullName>
    </submittedName>
</protein>
<evidence type="ECO:0000313" key="1">
    <source>
        <dbReference type="EMBL" id="RMZ96237.1"/>
    </source>
</evidence>
<keyword evidence="2" id="KW-1185">Reference proteome</keyword>
<comment type="caution">
    <text evidence="1">The sequence shown here is derived from an EMBL/GenBank/DDBJ whole genome shotgun (WGS) entry which is preliminary data.</text>
</comment>
<reference evidence="1 2" key="1">
    <citation type="journal article" date="2018" name="Sci. Rep.">
        <title>Genomic signatures of local adaptation to the degree of environmental predictability in rotifers.</title>
        <authorList>
            <person name="Franch-Gras L."/>
            <person name="Hahn C."/>
            <person name="Garcia-Roger E.M."/>
            <person name="Carmona M.J."/>
            <person name="Serra M."/>
            <person name="Gomez A."/>
        </authorList>
    </citation>
    <scope>NUCLEOTIDE SEQUENCE [LARGE SCALE GENOMIC DNA]</scope>
    <source>
        <strain evidence="1">HYR1</strain>
    </source>
</reference>
<evidence type="ECO:0000313" key="2">
    <source>
        <dbReference type="Proteomes" id="UP000276133"/>
    </source>
</evidence>
<dbReference type="AlphaFoldDB" id="A0A3M7PC13"/>
<accession>A0A3M7PC13</accession>
<sequence>MLYMQCRFRKYEKIEKKFPQYIDKIDFQFRATIQYSLRPNLFQDYHFFNNYLEPFFISLISVIKEN</sequence>
<name>A0A3M7PC13_BRAPC</name>
<proteinExistence type="predicted"/>
<dbReference type="EMBL" id="REGN01012292">
    <property type="protein sequence ID" value="RMZ96237.1"/>
    <property type="molecule type" value="Genomic_DNA"/>
</dbReference>